<dbReference type="OrthoDB" id="5296287at2759"/>
<keyword evidence="1" id="KW-0812">Transmembrane</keyword>
<sequence length="92" mass="9648">MGLSSCWARVGGMISPFIADTAGLIGGTTGTAIPLVIFGGSCLVAAGMTLLLPETLNQHLPESIEDGKNFGKESNKKIQEEIIVKTEETLTQ</sequence>
<dbReference type="InterPro" id="IPR036259">
    <property type="entry name" value="MFS_trans_sf"/>
</dbReference>
<keyword evidence="1" id="KW-0472">Membrane</keyword>
<evidence type="ECO:0008006" key="4">
    <source>
        <dbReference type="Google" id="ProtNLM"/>
    </source>
</evidence>
<name>A0A8B6ELA9_MYTGA</name>
<dbReference type="AlphaFoldDB" id="A0A8B6ELA9"/>
<dbReference type="Proteomes" id="UP000596742">
    <property type="component" value="Unassembled WGS sequence"/>
</dbReference>
<reference evidence="2" key="1">
    <citation type="submission" date="2018-11" db="EMBL/GenBank/DDBJ databases">
        <authorList>
            <person name="Alioto T."/>
            <person name="Alioto T."/>
        </authorList>
    </citation>
    <scope>NUCLEOTIDE SEQUENCE</scope>
</reference>
<feature type="transmembrane region" description="Helical" evidence="1">
    <location>
        <begin position="32"/>
        <end position="52"/>
    </location>
</feature>
<evidence type="ECO:0000313" key="3">
    <source>
        <dbReference type="Proteomes" id="UP000596742"/>
    </source>
</evidence>
<keyword evidence="3" id="KW-1185">Reference proteome</keyword>
<dbReference type="Gene3D" id="1.20.1250.20">
    <property type="entry name" value="MFS general substrate transporter like domains"/>
    <property type="match status" value="1"/>
</dbReference>
<evidence type="ECO:0000313" key="2">
    <source>
        <dbReference type="EMBL" id="VDI36145.1"/>
    </source>
</evidence>
<gene>
    <name evidence="2" type="ORF">MGAL_10B001955</name>
</gene>
<keyword evidence="1" id="KW-1133">Transmembrane helix</keyword>
<proteinExistence type="predicted"/>
<dbReference type="EMBL" id="UYJE01005308">
    <property type="protein sequence ID" value="VDI36145.1"/>
    <property type="molecule type" value="Genomic_DNA"/>
</dbReference>
<protein>
    <recommendedName>
        <fullName evidence="4">Major facilitator superfamily (MFS) profile domain-containing protein</fullName>
    </recommendedName>
</protein>
<comment type="caution">
    <text evidence="2">The sequence shown here is derived from an EMBL/GenBank/DDBJ whole genome shotgun (WGS) entry which is preliminary data.</text>
</comment>
<organism evidence="2 3">
    <name type="scientific">Mytilus galloprovincialis</name>
    <name type="common">Mediterranean mussel</name>
    <dbReference type="NCBI Taxonomy" id="29158"/>
    <lineage>
        <taxon>Eukaryota</taxon>
        <taxon>Metazoa</taxon>
        <taxon>Spiralia</taxon>
        <taxon>Lophotrochozoa</taxon>
        <taxon>Mollusca</taxon>
        <taxon>Bivalvia</taxon>
        <taxon>Autobranchia</taxon>
        <taxon>Pteriomorphia</taxon>
        <taxon>Mytilida</taxon>
        <taxon>Mytiloidea</taxon>
        <taxon>Mytilidae</taxon>
        <taxon>Mytilinae</taxon>
        <taxon>Mytilus</taxon>
    </lineage>
</organism>
<evidence type="ECO:0000256" key="1">
    <source>
        <dbReference type="SAM" id="Phobius"/>
    </source>
</evidence>
<dbReference type="SUPFAM" id="SSF103473">
    <property type="entry name" value="MFS general substrate transporter"/>
    <property type="match status" value="1"/>
</dbReference>
<accession>A0A8B6ELA9</accession>